<dbReference type="PRINTS" id="PR00080">
    <property type="entry name" value="SDRFAMILY"/>
</dbReference>
<reference evidence="5" key="1">
    <citation type="journal article" date="2020" name="Stud. Mycol.">
        <title>101 Dothideomycetes genomes: a test case for predicting lifestyles and emergence of pathogens.</title>
        <authorList>
            <person name="Haridas S."/>
            <person name="Albert R."/>
            <person name="Binder M."/>
            <person name="Bloem J."/>
            <person name="Labutti K."/>
            <person name="Salamov A."/>
            <person name="Andreopoulos B."/>
            <person name="Baker S."/>
            <person name="Barry K."/>
            <person name="Bills G."/>
            <person name="Bluhm B."/>
            <person name="Cannon C."/>
            <person name="Castanera R."/>
            <person name="Culley D."/>
            <person name="Daum C."/>
            <person name="Ezra D."/>
            <person name="Gonzalez J."/>
            <person name="Henrissat B."/>
            <person name="Kuo A."/>
            <person name="Liang C."/>
            <person name="Lipzen A."/>
            <person name="Lutzoni F."/>
            <person name="Magnuson J."/>
            <person name="Mondo S."/>
            <person name="Nolan M."/>
            <person name="Ohm R."/>
            <person name="Pangilinan J."/>
            <person name="Park H.-J."/>
            <person name="Ramirez L."/>
            <person name="Alfaro M."/>
            <person name="Sun H."/>
            <person name="Tritt A."/>
            <person name="Yoshinaga Y."/>
            <person name="Zwiers L.-H."/>
            <person name="Turgeon B."/>
            <person name="Goodwin S."/>
            <person name="Spatafora J."/>
            <person name="Crous P."/>
            <person name="Grigoriev I."/>
        </authorList>
    </citation>
    <scope>NUCLEOTIDE SEQUENCE</scope>
    <source>
        <strain evidence="5">CBS 260.36</strain>
    </source>
</reference>
<dbReference type="Proteomes" id="UP000799439">
    <property type="component" value="Unassembled WGS sequence"/>
</dbReference>
<dbReference type="SUPFAM" id="SSF51735">
    <property type="entry name" value="NAD(P)-binding Rossmann-fold domains"/>
    <property type="match status" value="1"/>
</dbReference>
<dbReference type="PANTHER" id="PTHR44229">
    <property type="entry name" value="15-HYDROXYPROSTAGLANDIN DEHYDROGENASE [NAD(+)]"/>
    <property type="match status" value="1"/>
</dbReference>
<keyword evidence="2" id="KW-0521">NADP</keyword>
<evidence type="ECO:0000256" key="3">
    <source>
        <dbReference type="ARBA" id="ARBA00023002"/>
    </source>
</evidence>
<name>A0A9P4MLG3_9PEZI</name>
<evidence type="ECO:0000256" key="4">
    <source>
        <dbReference type="RuleBase" id="RU000363"/>
    </source>
</evidence>
<dbReference type="PANTHER" id="PTHR44229:SF4">
    <property type="entry name" value="15-HYDROXYPROSTAGLANDIN DEHYDROGENASE [NAD(+)]"/>
    <property type="match status" value="1"/>
</dbReference>
<accession>A0A9P4MLG3</accession>
<protein>
    <submittedName>
        <fullName evidence="5">NAD(P)-binding protein</fullName>
    </submittedName>
</protein>
<dbReference type="AlphaFoldDB" id="A0A9P4MLG3"/>
<sequence length="286" mass="30466">MSAPLAIITGGSSGIGLALTQHLLTLSYRVAILDLQPPLTRLPQDTTLYIPTNVASYPALASAFAKAHSWAGHRLDFVALNAGIDDRDDIFASLSQDVENPPKAPNMLTFEVDLYGPYYGLKLAAHYMALNTPVKGGKVVITASAAGLRGAPVIPQYSACKHALVGLTRSLAPRAKPHGITINAICPAIVATGLAPPGLMDKFAPEQVTPMSTIIRAFEELWVRGGHNGQVVEADLGELYYRQQVQDTPSAAGGHSGDKASKIWGDAYLERNKKFALADWEGKGKL</sequence>
<keyword evidence="3" id="KW-0560">Oxidoreductase</keyword>
<dbReference type="EMBL" id="ML996081">
    <property type="protein sequence ID" value="KAF2157288.1"/>
    <property type="molecule type" value="Genomic_DNA"/>
</dbReference>
<comment type="similarity">
    <text evidence="1 4">Belongs to the short-chain dehydrogenases/reductases (SDR) family.</text>
</comment>
<gene>
    <name evidence="5" type="ORF">K461DRAFT_218314</name>
</gene>
<evidence type="ECO:0000313" key="6">
    <source>
        <dbReference type="Proteomes" id="UP000799439"/>
    </source>
</evidence>
<dbReference type="PRINTS" id="PR00081">
    <property type="entry name" value="GDHRDH"/>
</dbReference>
<dbReference type="PROSITE" id="PS00061">
    <property type="entry name" value="ADH_SHORT"/>
    <property type="match status" value="1"/>
</dbReference>
<dbReference type="OrthoDB" id="5371740at2759"/>
<dbReference type="GO" id="GO:0016616">
    <property type="term" value="F:oxidoreductase activity, acting on the CH-OH group of donors, NAD or NADP as acceptor"/>
    <property type="evidence" value="ECO:0007669"/>
    <property type="project" value="TreeGrafter"/>
</dbReference>
<evidence type="ECO:0000256" key="2">
    <source>
        <dbReference type="ARBA" id="ARBA00022857"/>
    </source>
</evidence>
<comment type="caution">
    <text evidence="5">The sequence shown here is derived from an EMBL/GenBank/DDBJ whole genome shotgun (WGS) entry which is preliminary data.</text>
</comment>
<dbReference type="Pfam" id="PF00106">
    <property type="entry name" value="adh_short"/>
    <property type="match status" value="1"/>
</dbReference>
<dbReference type="GO" id="GO:0005737">
    <property type="term" value="C:cytoplasm"/>
    <property type="evidence" value="ECO:0007669"/>
    <property type="project" value="TreeGrafter"/>
</dbReference>
<evidence type="ECO:0000256" key="1">
    <source>
        <dbReference type="ARBA" id="ARBA00006484"/>
    </source>
</evidence>
<dbReference type="InterPro" id="IPR020904">
    <property type="entry name" value="Sc_DH/Rdtase_CS"/>
</dbReference>
<dbReference type="Gene3D" id="3.40.50.720">
    <property type="entry name" value="NAD(P)-binding Rossmann-like Domain"/>
    <property type="match status" value="1"/>
</dbReference>
<organism evidence="5 6">
    <name type="scientific">Myriangium duriaei CBS 260.36</name>
    <dbReference type="NCBI Taxonomy" id="1168546"/>
    <lineage>
        <taxon>Eukaryota</taxon>
        <taxon>Fungi</taxon>
        <taxon>Dikarya</taxon>
        <taxon>Ascomycota</taxon>
        <taxon>Pezizomycotina</taxon>
        <taxon>Dothideomycetes</taxon>
        <taxon>Dothideomycetidae</taxon>
        <taxon>Myriangiales</taxon>
        <taxon>Myriangiaceae</taxon>
        <taxon>Myriangium</taxon>
    </lineage>
</organism>
<proteinExistence type="inferred from homology"/>
<keyword evidence="6" id="KW-1185">Reference proteome</keyword>
<dbReference type="InterPro" id="IPR036291">
    <property type="entry name" value="NAD(P)-bd_dom_sf"/>
</dbReference>
<evidence type="ECO:0000313" key="5">
    <source>
        <dbReference type="EMBL" id="KAF2157288.1"/>
    </source>
</evidence>
<dbReference type="InterPro" id="IPR002347">
    <property type="entry name" value="SDR_fam"/>
</dbReference>